<evidence type="ECO:0000313" key="6">
    <source>
        <dbReference type="Proteomes" id="UP000026915"/>
    </source>
</evidence>
<dbReference type="Gene3D" id="3.40.1280.10">
    <property type="match status" value="1"/>
</dbReference>
<dbReference type="GO" id="GO:0070037">
    <property type="term" value="F:rRNA (pseudouridine) methyltransferase activity"/>
    <property type="evidence" value="ECO:0000318"/>
    <property type="project" value="GO_Central"/>
</dbReference>
<dbReference type="GO" id="GO:0032040">
    <property type="term" value="C:small-subunit processome"/>
    <property type="evidence" value="ECO:0000318"/>
    <property type="project" value="GO_Central"/>
</dbReference>
<evidence type="ECO:0000256" key="1">
    <source>
        <dbReference type="ARBA" id="ARBA00008115"/>
    </source>
</evidence>
<dbReference type="InterPro" id="IPR029028">
    <property type="entry name" value="Alpha/beta_knot_MTases"/>
</dbReference>
<keyword evidence="6" id="KW-1185">Reference proteome</keyword>
<dbReference type="InterPro" id="IPR029026">
    <property type="entry name" value="tRNA_m1G_MTases_N"/>
</dbReference>
<dbReference type="STRING" id="3641.A0A061F9D0"/>
<proteinExistence type="inferred from homology"/>
<dbReference type="eggNOG" id="KOG3073">
    <property type="taxonomic scope" value="Eukaryota"/>
</dbReference>
<evidence type="ECO:0000256" key="3">
    <source>
        <dbReference type="ARBA" id="ARBA00022730"/>
    </source>
</evidence>
<dbReference type="HOGENOM" id="CLU_2473504_0_0_1"/>
<dbReference type="PANTHER" id="PTHR12636">
    <property type="entry name" value="NEP1/MRA1"/>
    <property type="match status" value="1"/>
</dbReference>
<keyword evidence="2" id="KW-0690">Ribosome biogenesis</keyword>
<keyword evidence="4" id="KW-0694">RNA-binding</keyword>
<dbReference type="Proteomes" id="UP000026915">
    <property type="component" value="Chromosome 7"/>
</dbReference>
<comment type="similarity">
    <text evidence="1">Belongs to the class IV-like SAM-binding methyltransferase superfamily. RNA methyltransferase NEP1 family.</text>
</comment>
<protein>
    <submittedName>
        <fullName evidence="5">Uncharacterized protein</fullName>
    </submittedName>
</protein>
<dbReference type="AlphaFoldDB" id="A0A061F9D0"/>
<gene>
    <name evidence="5" type="ORF">TCM_032248</name>
</gene>
<dbReference type="EMBL" id="CM001885">
    <property type="protein sequence ID" value="EOY13626.1"/>
    <property type="molecule type" value="Genomic_DNA"/>
</dbReference>
<dbReference type="Gramene" id="EOY13626">
    <property type="protein sequence ID" value="EOY13626"/>
    <property type="gene ID" value="TCM_032248"/>
</dbReference>
<dbReference type="GO" id="GO:0070475">
    <property type="term" value="P:rRNA base methylation"/>
    <property type="evidence" value="ECO:0000318"/>
    <property type="project" value="GO_Central"/>
</dbReference>
<accession>A0A061F9D0</accession>
<dbReference type="InterPro" id="IPR005304">
    <property type="entry name" value="Rbsml_bgen_MeTrfase_EMG1/NEP1"/>
</dbReference>
<evidence type="ECO:0000313" key="5">
    <source>
        <dbReference type="EMBL" id="EOY13626.1"/>
    </source>
</evidence>
<dbReference type="SUPFAM" id="SSF75217">
    <property type="entry name" value="alpha/beta knot"/>
    <property type="match status" value="1"/>
</dbReference>
<evidence type="ECO:0000256" key="2">
    <source>
        <dbReference type="ARBA" id="ARBA00022517"/>
    </source>
</evidence>
<name>A0A061F9D0_THECC</name>
<evidence type="ECO:0000256" key="4">
    <source>
        <dbReference type="ARBA" id="ARBA00022884"/>
    </source>
</evidence>
<dbReference type="GO" id="GO:0005634">
    <property type="term" value="C:nucleus"/>
    <property type="evidence" value="ECO:0000318"/>
    <property type="project" value="GO_Central"/>
</dbReference>
<dbReference type="InParanoid" id="A0A061F9D0"/>
<dbReference type="Pfam" id="PF03587">
    <property type="entry name" value="EMG1"/>
    <property type="match status" value="1"/>
</dbReference>
<dbReference type="PANTHER" id="PTHR12636:SF12">
    <property type="entry name" value="RIBOSOMAL RNA SMALL SUBUNIT METHYLTRANSFERASE NEP1-LIKE"/>
    <property type="match status" value="1"/>
</dbReference>
<keyword evidence="3" id="KW-0699">rRNA-binding</keyword>
<organism evidence="5 6">
    <name type="scientific">Theobroma cacao</name>
    <name type="common">Cacao</name>
    <name type="synonym">Cocoa</name>
    <dbReference type="NCBI Taxonomy" id="3641"/>
    <lineage>
        <taxon>Eukaryota</taxon>
        <taxon>Viridiplantae</taxon>
        <taxon>Streptophyta</taxon>
        <taxon>Embryophyta</taxon>
        <taxon>Tracheophyta</taxon>
        <taxon>Spermatophyta</taxon>
        <taxon>Magnoliopsida</taxon>
        <taxon>eudicotyledons</taxon>
        <taxon>Gunneridae</taxon>
        <taxon>Pentapetalae</taxon>
        <taxon>rosids</taxon>
        <taxon>malvids</taxon>
        <taxon>Malvales</taxon>
        <taxon>Malvaceae</taxon>
        <taxon>Byttnerioideae</taxon>
        <taxon>Theobroma</taxon>
    </lineage>
</organism>
<reference evidence="5 6" key="1">
    <citation type="journal article" date="2013" name="Genome Biol.">
        <title>The genome sequence of the most widely cultivated cacao type and its use to identify candidate genes regulating pod color.</title>
        <authorList>
            <person name="Motamayor J.C."/>
            <person name="Mockaitis K."/>
            <person name="Schmutz J."/>
            <person name="Haiminen N."/>
            <person name="Iii D.L."/>
            <person name="Cornejo O."/>
            <person name="Findley S.D."/>
            <person name="Zheng P."/>
            <person name="Utro F."/>
            <person name="Royaert S."/>
            <person name="Saski C."/>
            <person name="Jenkins J."/>
            <person name="Podicheti R."/>
            <person name="Zhao M."/>
            <person name="Scheffler B.E."/>
            <person name="Stack J.C."/>
            <person name="Feltus F.A."/>
            <person name="Mustiga G.M."/>
            <person name="Amores F."/>
            <person name="Phillips W."/>
            <person name="Marelli J.P."/>
            <person name="May G.D."/>
            <person name="Shapiro H."/>
            <person name="Ma J."/>
            <person name="Bustamante C.D."/>
            <person name="Schnell R.J."/>
            <person name="Main D."/>
            <person name="Gilbert D."/>
            <person name="Parida L."/>
            <person name="Kuhn D.N."/>
        </authorList>
    </citation>
    <scope>NUCLEOTIDE SEQUENCE [LARGE SCALE GENOMIC DNA]</scope>
    <source>
        <strain evidence="6">cv. Matina 1-6</strain>
    </source>
</reference>
<dbReference type="GO" id="GO:0019843">
    <property type="term" value="F:rRNA binding"/>
    <property type="evidence" value="ECO:0000318"/>
    <property type="project" value="GO_Central"/>
</dbReference>
<sequence>MNPYNYRPDIIHEVLCRITDSLLCKSGRIQAIYVKTNEGVLITVEPNTHIPRTPQRFRNMMAELLQKFSVKAANKHGKLLRLVENPVT</sequence>